<comment type="caution">
    <text evidence="1">The sequence shown here is derived from an EMBL/GenBank/DDBJ whole genome shotgun (WGS) entry which is preliminary data.</text>
</comment>
<keyword evidence="2" id="KW-1185">Reference proteome</keyword>
<dbReference type="Pfam" id="PF13650">
    <property type="entry name" value="Asp_protease_2"/>
    <property type="match status" value="1"/>
</dbReference>
<name>A0A9W4UU05_9PLEO</name>
<dbReference type="Proteomes" id="UP001152607">
    <property type="component" value="Unassembled WGS sequence"/>
</dbReference>
<sequence>MNLSALTSISLPQLSSIARIPSYPLPLYLATSYPSFIDSRDNPPHIQPVHIFVTSIPFHLRGSSSMESIRTSRKSEAEGMVDRDFLPVSEINQLLVKPSSSFGKLDKIFKNYLRVYATLALIDSDSRSKEKSPLRSASLWTTKASTDLNIAAVNKHGAENPGERVPSSNPVRDSIVRHKPPTMTAQYGSFHNIPPPPAGAYSNIHRERQLNRTGTRDIIERRCGLKLKVNGKATDGFGDTGSSHTIVDEAFAKKHNLRTINHEVNMTMGNGGVLQSSAYAEVNVGFAGEKTPPSKVIARVVKNFPFDILLSRSFLQATHTLQRFQHRFTKCIFPRLTAAFAMNFLSGERHQERFHGTFNSNVDFAAVLDTGSNCNAMSLAWARRHGLRIHTNDKYRGWISLPSNQRVPTVGRVFVNMDLDDASIPLEFQVLEHAAVPVVLGDDVVLDYDLLSLDSNSRSSSSSTPTDHDDVLHMGYEPWYIDMVDKAKRIFADQSRTQPNSAAPTVDPNEYERRWKWNKRFQYGRTASAAEWVSEYTRRETHERAVRPGADGDDAVFSVRLVRDVSTELLERIGQDNFRSQT</sequence>
<gene>
    <name evidence="1" type="ORF">PDIGIT_LOCUS14641</name>
</gene>
<dbReference type="Gene3D" id="2.40.70.10">
    <property type="entry name" value="Acid Proteases"/>
    <property type="match status" value="2"/>
</dbReference>
<dbReference type="EMBL" id="CAOQHR010000012">
    <property type="protein sequence ID" value="CAI6341444.1"/>
    <property type="molecule type" value="Genomic_DNA"/>
</dbReference>
<dbReference type="AlphaFoldDB" id="A0A9W4UU05"/>
<dbReference type="InterPro" id="IPR021109">
    <property type="entry name" value="Peptidase_aspartic_dom_sf"/>
</dbReference>
<reference evidence="1" key="1">
    <citation type="submission" date="2023-01" db="EMBL/GenBank/DDBJ databases">
        <authorList>
            <person name="Van Ghelder C."/>
            <person name="Rancurel C."/>
        </authorList>
    </citation>
    <scope>NUCLEOTIDE SEQUENCE</scope>
    <source>
        <strain evidence="1">CNCM I-4278</strain>
    </source>
</reference>
<dbReference type="SUPFAM" id="SSF50630">
    <property type="entry name" value="Acid proteases"/>
    <property type="match status" value="1"/>
</dbReference>
<protein>
    <submittedName>
        <fullName evidence="1">Uncharacterized protein</fullName>
    </submittedName>
</protein>
<dbReference type="CDD" id="cd00303">
    <property type="entry name" value="retropepsin_like"/>
    <property type="match status" value="2"/>
</dbReference>
<evidence type="ECO:0000313" key="1">
    <source>
        <dbReference type="EMBL" id="CAI6341444.1"/>
    </source>
</evidence>
<evidence type="ECO:0000313" key="2">
    <source>
        <dbReference type="Proteomes" id="UP001152607"/>
    </source>
</evidence>
<dbReference type="OrthoDB" id="6079484at2759"/>
<proteinExistence type="predicted"/>
<accession>A0A9W4UU05</accession>
<organism evidence="1 2">
    <name type="scientific">Periconia digitata</name>
    <dbReference type="NCBI Taxonomy" id="1303443"/>
    <lineage>
        <taxon>Eukaryota</taxon>
        <taxon>Fungi</taxon>
        <taxon>Dikarya</taxon>
        <taxon>Ascomycota</taxon>
        <taxon>Pezizomycotina</taxon>
        <taxon>Dothideomycetes</taxon>
        <taxon>Pleosporomycetidae</taxon>
        <taxon>Pleosporales</taxon>
        <taxon>Massarineae</taxon>
        <taxon>Periconiaceae</taxon>
        <taxon>Periconia</taxon>
    </lineage>
</organism>